<dbReference type="PROSITE" id="PS00421">
    <property type="entry name" value="TM4_1"/>
    <property type="match status" value="1"/>
</dbReference>
<gene>
    <name evidence="7" type="ORF">HERILL_LOCUS5070</name>
</gene>
<keyword evidence="5 6" id="KW-0472">Membrane</keyword>
<keyword evidence="4 6" id="KW-1133">Transmembrane helix</keyword>
<proteinExistence type="inferred from homology"/>
<sequence length="268" mass="29824">MASDCGVWIAKYLLCLFNFIFFLLGTVVLGAGIWLAVDKSSLIALLKMVESEHLENFTQPRIIEDLAYVLIACGAVMFLLSFLGYCGALQESTCLLTTYGILMILILLAELTVGGLAIGYKTRTKDETMKFLQSTITRYYSYSTSNQTDVVTAAWNEIMIDLNCCGVQNYKDFESSPAWNANKGNRTVPETCCILENGMLKDPNCPNTPTDANSYMNKGCFEAMVEWLINHQNIIIIVGVGIALVELIIIFLAFCLCKAIDKYRGMRL</sequence>
<evidence type="ECO:0000313" key="7">
    <source>
        <dbReference type="EMBL" id="CAD7081998.1"/>
    </source>
</evidence>
<keyword evidence="8" id="KW-1185">Reference proteome</keyword>
<dbReference type="PIRSF" id="PIRSF002419">
    <property type="entry name" value="Tetraspanin"/>
    <property type="match status" value="1"/>
</dbReference>
<reference evidence="7 8" key="1">
    <citation type="submission" date="2020-11" db="EMBL/GenBank/DDBJ databases">
        <authorList>
            <person name="Wallbank WR R."/>
            <person name="Pardo Diaz C."/>
            <person name="Kozak K."/>
            <person name="Martin S."/>
            <person name="Jiggins C."/>
            <person name="Moest M."/>
            <person name="Warren A I."/>
            <person name="Generalovic N T."/>
            <person name="Byers J.R.P. K."/>
            <person name="Montejo-Kovacevich G."/>
            <person name="Yen C E."/>
        </authorList>
    </citation>
    <scope>NUCLEOTIDE SEQUENCE [LARGE SCALE GENOMIC DNA]</scope>
</reference>
<comment type="subcellular location">
    <subcellularLocation>
        <location evidence="1 6">Membrane</location>
        <topology evidence="1 6">Multi-pass membrane protein</topology>
    </subcellularLocation>
</comment>
<feature type="transmembrane region" description="Helical" evidence="6">
    <location>
        <begin position="66"/>
        <end position="87"/>
    </location>
</feature>
<evidence type="ECO:0000256" key="4">
    <source>
        <dbReference type="ARBA" id="ARBA00022989"/>
    </source>
</evidence>
<dbReference type="Gene3D" id="1.10.1450.10">
    <property type="entry name" value="Tetraspanin"/>
    <property type="match status" value="1"/>
</dbReference>
<dbReference type="InterPro" id="IPR008952">
    <property type="entry name" value="Tetraspanin_EC2_sf"/>
</dbReference>
<name>A0A7R8UJV2_HERIL</name>
<accession>A0A7R8UJV2</accession>
<dbReference type="InParanoid" id="A0A7R8UJV2"/>
<evidence type="ECO:0000256" key="2">
    <source>
        <dbReference type="ARBA" id="ARBA00006840"/>
    </source>
</evidence>
<evidence type="ECO:0000256" key="5">
    <source>
        <dbReference type="ARBA" id="ARBA00023136"/>
    </source>
</evidence>
<organism evidence="7 8">
    <name type="scientific">Hermetia illucens</name>
    <name type="common">Black soldier fly</name>
    <dbReference type="NCBI Taxonomy" id="343691"/>
    <lineage>
        <taxon>Eukaryota</taxon>
        <taxon>Metazoa</taxon>
        <taxon>Ecdysozoa</taxon>
        <taxon>Arthropoda</taxon>
        <taxon>Hexapoda</taxon>
        <taxon>Insecta</taxon>
        <taxon>Pterygota</taxon>
        <taxon>Neoptera</taxon>
        <taxon>Endopterygota</taxon>
        <taxon>Diptera</taxon>
        <taxon>Brachycera</taxon>
        <taxon>Stratiomyomorpha</taxon>
        <taxon>Stratiomyidae</taxon>
        <taxon>Hermetiinae</taxon>
        <taxon>Hermetia</taxon>
    </lineage>
</organism>
<dbReference type="PANTHER" id="PTHR19282:SF552">
    <property type="entry name" value="TETRASPANIN"/>
    <property type="match status" value="1"/>
</dbReference>
<dbReference type="EMBL" id="LR899010">
    <property type="protein sequence ID" value="CAD7081998.1"/>
    <property type="molecule type" value="Genomic_DNA"/>
</dbReference>
<feature type="transmembrane region" description="Helical" evidence="6">
    <location>
        <begin position="12"/>
        <end position="37"/>
    </location>
</feature>
<keyword evidence="3 6" id="KW-0812">Transmembrane</keyword>
<evidence type="ECO:0000256" key="6">
    <source>
        <dbReference type="RuleBase" id="RU361218"/>
    </source>
</evidence>
<dbReference type="OMA" id="FTQPQVI"/>
<dbReference type="InterPro" id="IPR018503">
    <property type="entry name" value="Tetraspanin_CS"/>
</dbReference>
<protein>
    <recommendedName>
        <fullName evidence="6">Tetraspanin</fullName>
    </recommendedName>
</protein>
<comment type="similarity">
    <text evidence="2 6">Belongs to the tetraspanin (TM4SF) family.</text>
</comment>
<dbReference type="Pfam" id="PF00335">
    <property type="entry name" value="Tetraspanin"/>
    <property type="match status" value="1"/>
</dbReference>
<dbReference type="CDD" id="cd03156">
    <property type="entry name" value="uroplakin_I_like_LEL"/>
    <property type="match status" value="1"/>
</dbReference>
<feature type="transmembrane region" description="Helical" evidence="6">
    <location>
        <begin position="99"/>
        <end position="120"/>
    </location>
</feature>
<dbReference type="InterPro" id="IPR018499">
    <property type="entry name" value="Tetraspanin/Peripherin"/>
</dbReference>
<evidence type="ECO:0000256" key="3">
    <source>
        <dbReference type="ARBA" id="ARBA00022692"/>
    </source>
</evidence>
<dbReference type="GO" id="GO:0005886">
    <property type="term" value="C:plasma membrane"/>
    <property type="evidence" value="ECO:0007669"/>
    <property type="project" value="TreeGrafter"/>
</dbReference>
<dbReference type="SUPFAM" id="SSF48652">
    <property type="entry name" value="Tetraspanin"/>
    <property type="match status" value="1"/>
</dbReference>
<dbReference type="FunCoup" id="A0A7R8UJV2">
    <property type="interactions" value="234"/>
</dbReference>
<evidence type="ECO:0000256" key="1">
    <source>
        <dbReference type="ARBA" id="ARBA00004141"/>
    </source>
</evidence>
<dbReference type="PANTHER" id="PTHR19282">
    <property type="entry name" value="TETRASPANIN"/>
    <property type="match status" value="1"/>
</dbReference>
<dbReference type="InterPro" id="IPR000301">
    <property type="entry name" value="Tetraspanin_animals"/>
</dbReference>
<dbReference type="Proteomes" id="UP000594454">
    <property type="component" value="Chromosome 2"/>
</dbReference>
<dbReference type="PRINTS" id="PR00259">
    <property type="entry name" value="TMFOUR"/>
</dbReference>
<evidence type="ECO:0000313" key="8">
    <source>
        <dbReference type="Proteomes" id="UP000594454"/>
    </source>
</evidence>
<dbReference type="AlphaFoldDB" id="A0A7R8UJV2"/>
<feature type="transmembrane region" description="Helical" evidence="6">
    <location>
        <begin position="234"/>
        <end position="257"/>
    </location>
</feature>